<dbReference type="EMBL" id="CAXKWB010003153">
    <property type="protein sequence ID" value="CAL4068458.1"/>
    <property type="molecule type" value="Genomic_DNA"/>
</dbReference>
<keyword evidence="4" id="KW-1185">Reference proteome</keyword>
<protein>
    <submittedName>
        <fullName evidence="3">Uncharacterized protein</fullName>
    </submittedName>
</protein>
<reference evidence="3 4" key="1">
    <citation type="submission" date="2024-05" db="EMBL/GenBank/DDBJ databases">
        <authorList>
            <person name="Wallberg A."/>
        </authorList>
    </citation>
    <scope>NUCLEOTIDE SEQUENCE [LARGE SCALE GENOMIC DNA]</scope>
</reference>
<feature type="compositionally biased region" description="Gly residues" evidence="1">
    <location>
        <begin position="382"/>
        <end position="398"/>
    </location>
</feature>
<feature type="non-terminal residue" evidence="3">
    <location>
        <position position="1"/>
    </location>
</feature>
<dbReference type="Proteomes" id="UP001497623">
    <property type="component" value="Unassembled WGS sequence"/>
</dbReference>
<feature type="compositionally biased region" description="Polar residues" evidence="1">
    <location>
        <begin position="403"/>
        <end position="414"/>
    </location>
</feature>
<keyword evidence="2" id="KW-0732">Signal</keyword>
<sequence>GFLVPQQHRMIFTLLTIASGLISAETSWQYIVPKALGQQPDILLNTPQSKNYPDLEKNGEDGVGIISIHNPFIPHNNDLKKKIESTVAQWKDMVSGVGQLGIPGQLSGDGQLVIPSQLSGDGQLGIPSQLSLPNESSQSSMQIIEDNVGLIGANRMGKYPPDDHHIDSPEYGQLGIPSQLSQPNESFQSPIQISEENVGLFVANEIGKYPPDDHHIDSPEDGQLGIPSQLSQPNESFQSPMQISEENVALIAANRRGKYPPDGHHIASPPEQYPDVQSRFFFGGKKKKEHIYVTTGDGHFYYAGSSGRKNKAGNKGGSGNQEEEVASQRKSEKIKEWFTNKFSKFHDKGSYSGHHKGGKGKSPQLIILESIIDSGGDNSGSEGNGSGGGNGGSSGGNGDSVIESFSGSDSGGSNTHRRCTGFGGSCGYKKKRGKQSYVAVKTGSADWGWGWDQQSQGHRETPHKIQQVTQGSQYQPYFGQSHYVSNGGNMQQQSHVHIVHHQGHEHGQGGGTEQDKYTVHGGGPLVSKDDSGLGRVSYISASDQQDNGEGDDYGSSSGNQGSHITLVHTGDHSDQSHSHVITQPQVIVINEGHGYTEEGGSDSEKPSFHDLLSAKKEFFSDGAYHTKEAISNLGHGVLTAIKAPFVLVKELGEKIIGGVHDKMESHSEGEEEIVLVTMPEGSMNPDTHPGVVTIVNNDDQGGHKHLFGHKHFGHYKHW</sequence>
<evidence type="ECO:0000256" key="1">
    <source>
        <dbReference type="SAM" id="MobiDB-lite"/>
    </source>
</evidence>
<organism evidence="3 4">
    <name type="scientific">Meganyctiphanes norvegica</name>
    <name type="common">Northern krill</name>
    <name type="synonym">Thysanopoda norvegica</name>
    <dbReference type="NCBI Taxonomy" id="48144"/>
    <lineage>
        <taxon>Eukaryota</taxon>
        <taxon>Metazoa</taxon>
        <taxon>Ecdysozoa</taxon>
        <taxon>Arthropoda</taxon>
        <taxon>Crustacea</taxon>
        <taxon>Multicrustacea</taxon>
        <taxon>Malacostraca</taxon>
        <taxon>Eumalacostraca</taxon>
        <taxon>Eucarida</taxon>
        <taxon>Euphausiacea</taxon>
        <taxon>Euphausiidae</taxon>
        <taxon>Meganyctiphanes</taxon>
    </lineage>
</organism>
<feature type="region of interest" description="Disordered" evidence="1">
    <location>
        <begin position="500"/>
        <end position="576"/>
    </location>
</feature>
<feature type="signal peptide" evidence="2">
    <location>
        <begin position="1"/>
        <end position="24"/>
    </location>
</feature>
<accession>A0AAV2Q5J3</accession>
<feature type="chain" id="PRO_5043550801" evidence="2">
    <location>
        <begin position="25"/>
        <end position="718"/>
    </location>
</feature>
<feature type="region of interest" description="Disordered" evidence="1">
    <location>
        <begin position="305"/>
        <end position="332"/>
    </location>
</feature>
<name>A0AAV2Q5J3_MEGNR</name>
<dbReference type="AlphaFoldDB" id="A0AAV2Q5J3"/>
<evidence type="ECO:0000313" key="3">
    <source>
        <dbReference type="EMBL" id="CAL4068458.1"/>
    </source>
</evidence>
<feature type="compositionally biased region" description="Basic and acidic residues" evidence="1">
    <location>
        <begin position="502"/>
        <end position="518"/>
    </location>
</feature>
<comment type="caution">
    <text evidence="3">The sequence shown here is derived from an EMBL/GenBank/DDBJ whole genome shotgun (WGS) entry which is preliminary data.</text>
</comment>
<feature type="region of interest" description="Disordered" evidence="1">
    <location>
        <begin position="373"/>
        <end position="425"/>
    </location>
</feature>
<feature type="compositionally biased region" description="Polar residues" evidence="1">
    <location>
        <begin position="554"/>
        <end position="563"/>
    </location>
</feature>
<gene>
    <name evidence="3" type="ORF">MNOR_LOCUS7260</name>
</gene>
<evidence type="ECO:0000313" key="4">
    <source>
        <dbReference type="Proteomes" id="UP001497623"/>
    </source>
</evidence>
<proteinExistence type="predicted"/>
<evidence type="ECO:0000256" key="2">
    <source>
        <dbReference type="SAM" id="SignalP"/>
    </source>
</evidence>